<evidence type="ECO:0000313" key="2">
    <source>
        <dbReference type="Proteomes" id="UP000887159"/>
    </source>
</evidence>
<proteinExistence type="predicted"/>
<protein>
    <submittedName>
        <fullName evidence="1">Uncharacterized protein</fullName>
    </submittedName>
</protein>
<organism evidence="1 2">
    <name type="scientific">Trichonephila clavipes</name>
    <name type="common">Golden silk orbweaver</name>
    <name type="synonym">Nephila clavipes</name>
    <dbReference type="NCBI Taxonomy" id="2585209"/>
    <lineage>
        <taxon>Eukaryota</taxon>
        <taxon>Metazoa</taxon>
        <taxon>Ecdysozoa</taxon>
        <taxon>Arthropoda</taxon>
        <taxon>Chelicerata</taxon>
        <taxon>Arachnida</taxon>
        <taxon>Araneae</taxon>
        <taxon>Araneomorphae</taxon>
        <taxon>Entelegynae</taxon>
        <taxon>Araneoidea</taxon>
        <taxon>Nephilidae</taxon>
        <taxon>Trichonephila</taxon>
    </lineage>
</organism>
<accession>A0A8X6RKC3</accession>
<gene>
    <name evidence="1" type="ORF">TNCV_1441921</name>
</gene>
<dbReference type="EMBL" id="BMAU01021192">
    <property type="protein sequence ID" value="GFX96518.1"/>
    <property type="molecule type" value="Genomic_DNA"/>
</dbReference>
<name>A0A8X6RKC3_TRICX</name>
<evidence type="ECO:0000313" key="1">
    <source>
        <dbReference type="EMBL" id="GFX96518.1"/>
    </source>
</evidence>
<sequence>MFTHLSHHNTSRSIPSLKQEVCNRIQAWTRLQTSSSVVNRCQRLALFKGPKKSHGERSGLYGGYSSVSHRNCYNVVFTALTMFGGHYHAGE</sequence>
<comment type="caution">
    <text evidence="1">The sequence shown here is derived from an EMBL/GenBank/DDBJ whole genome shotgun (WGS) entry which is preliminary data.</text>
</comment>
<keyword evidence="2" id="KW-1185">Reference proteome</keyword>
<dbReference type="Proteomes" id="UP000887159">
    <property type="component" value="Unassembled WGS sequence"/>
</dbReference>
<reference evidence="1" key="1">
    <citation type="submission" date="2020-08" db="EMBL/GenBank/DDBJ databases">
        <title>Multicomponent nature underlies the extraordinary mechanical properties of spider dragline silk.</title>
        <authorList>
            <person name="Kono N."/>
            <person name="Nakamura H."/>
            <person name="Mori M."/>
            <person name="Yoshida Y."/>
            <person name="Ohtoshi R."/>
            <person name="Malay A.D."/>
            <person name="Moran D.A.P."/>
            <person name="Tomita M."/>
            <person name="Numata K."/>
            <person name="Arakawa K."/>
        </authorList>
    </citation>
    <scope>NUCLEOTIDE SEQUENCE</scope>
</reference>
<dbReference type="AlphaFoldDB" id="A0A8X6RKC3"/>